<dbReference type="PROSITE" id="PS50893">
    <property type="entry name" value="ABC_TRANSPORTER_2"/>
    <property type="match status" value="1"/>
</dbReference>
<gene>
    <name evidence="10" type="ORF">ACFSOY_11020</name>
</gene>
<name>A0ABW4ZX23_9BACL</name>
<evidence type="ECO:0000256" key="1">
    <source>
        <dbReference type="ARBA" id="ARBA00004651"/>
    </source>
</evidence>
<evidence type="ECO:0000256" key="2">
    <source>
        <dbReference type="ARBA" id="ARBA00022692"/>
    </source>
</evidence>
<evidence type="ECO:0000313" key="11">
    <source>
        <dbReference type="Proteomes" id="UP001597343"/>
    </source>
</evidence>
<feature type="domain" description="ABC transporter" evidence="8">
    <location>
        <begin position="332"/>
        <end position="570"/>
    </location>
</feature>
<evidence type="ECO:0000256" key="4">
    <source>
        <dbReference type="ARBA" id="ARBA00022840"/>
    </source>
</evidence>
<dbReference type="SMART" id="SM00382">
    <property type="entry name" value="AAA"/>
    <property type="match status" value="1"/>
</dbReference>
<dbReference type="Pfam" id="PF00005">
    <property type="entry name" value="ABC_tran"/>
    <property type="match status" value="1"/>
</dbReference>
<comment type="subcellular location">
    <subcellularLocation>
        <location evidence="1">Cell membrane</location>
        <topology evidence="1">Multi-pass membrane protein</topology>
    </subcellularLocation>
</comment>
<dbReference type="EMBL" id="JBHUIO010000005">
    <property type="protein sequence ID" value="MFD2170532.1"/>
    <property type="molecule type" value="Genomic_DNA"/>
</dbReference>
<dbReference type="InterPro" id="IPR027417">
    <property type="entry name" value="P-loop_NTPase"/>
</dbReference>
<dbReference type="SUPFAM" id="SSF52540">
    <property type="entry name" value="P-loop containing nucleoside triphosphate hydrolases"/>
    <property type="match status" value="1"/>
</dbReference>
<dbReference type="PROSITE" id="PS00211">
    <property type="entry name" value="ABC_TRANSPORTER_1"/>
    <property type="match status" value="1"/>
</dbReference>
<feature type="transmembrane region" description="Helical" evidence="7">
    <location>
        <begin position="133"/>
        <end position="151"/>
    </location>
</feature>
<feature type="transmembrane region" description="Helical" evidence="7">
    <location>
        <begin position="157"/>
        <end position="178"/>
    </location>
</feature>
<feature type="transmembrane region" description="Helical" evidence="7">
    <location>
        <begin position="60"/>
        <end position="77"/>
    </location>
</feature>
<dbReference type="Proteomes" id="UP001597343">
    <property type="component" value="Unassembled WGS sequence"/>
</dbReference>
<evidence type="ECO:0000259" key="8">
    <source>
        <dbReference type="PROSITE" id="PS50893"/>
    </source>
</evidence>
<dbReference type="RefSeq" id="WP_386046543.1">
    <property type="nucleotide sequence ID" value="NZ_JBHUIO010000005.1"/>
</dbReference>
<evidence type="ECO:0000259" key="9">
    <source>
        <dbReference type="PROSITE" id="PS50929"/>
    </source>
</evidence>
<evidence type="ECO:0000313" key="10">
    <source>
        <dbReference type="EMBL" id="MFD2170532.1"/>
    </source>
</evidence>
<dbReference type="CDD" id="cd18548">
    <property type="entry name" value="ABC_6TM_Tm287_like"/>
    <property type="match status" value="1"/>
</dbReference>
<dbReference type="InterPro" id="IPR017871">
    <property type="entry name" value="ABC_transporter-like_CS"/>
</dbReference>
<reference evidence="11" key="1">
    <citation type="journal article" date="2019" name="Int. J. Syst. Evol. Microbiol.">
        <title>The Global Catalogue of Microorganisms (GCM) 10K type strain sequencing project: providing services to taxonomists for standard genome sequencing and annotation.</title>
        <authorList>
            <consortium name="The Broad Institute Genomics Platform"/>
            <consortium name="The Broad Institute Genome Sequencing Center for Infectious Disease"/>
            <person name="Wu L."/>
            <person name="Ma J."/>
        </authorList>
    </citation>
    <scope>NUCLEOTIDE SEQUENCE [LARGE SCALE GENOMIC DNA]</scope>
    <source>
        <strain evidence="11">CGMCC 1.13574</strain>
    </source>
</reference>
<proteinExistence type="predicted"/>
<sequence length="585" mass="64629">MWGLRAYLKPYWKFALLAPVFMLFEVFFDLLQPTLAARIVNFGVVERDFTYIEHTGLTMVGVTLLSLLAGVGCNFFASRASQNFGADIREALFRKIQTFSFENMDAFQSGSLITRITNDVVQVQNLMQVLLQGLVRAPSLLIGSVVMALLLNQRLGLILLGTLVLLVVVLVLLIRFSAPLFIGVQAKLDAVNTRMQENLAGIRVVKAFDRSDYETKQFTKVNRDYTEISIKAARYIALNLPIVTIIMNTCLVVILLYGGNLVWMKSVQVGDLVAFVNYVVQALSSLIMVSGLLMGLSQSNVSAKRILEVLNTQPQIETVLQNSVITVPAQHVKFENVAFSYSGSTDSKELVLRDINLEAKQGETVAIIGATGAGKSTLVQLIPRLYDATSGSIRMDGQDIREIPLLELRRQIGMILQESFLFTGTIRDNIAFGKTDATQEEIEVAAKSAQAHDFISRLPDGYDTVLGQKGVNLSGGQKQRISIARALLIKPPILIMDDSTSALDLGTEKRLQHALRDLMKSSITFLIAQRITSVVEAEKILVIEEGAIVGSGAHDELMRTCEVYRDIYRSQFGQQEVPDVQQQSS</sequence>
<dbReference type="SUPFAM" id="SSF90123">
    <property type="entry name" value="ABC transporter transmembrane region"/>
    <property type="match status" value="1"/>
</dbReference>
<dbReference type="Gene3D" id="3.40.50.300">
    <property type="entry name" value="P-loop containing nucleotide triphosphate hydrolases"/>
    <property type="match status" value="1"/>
</dbReference>
<evidence type="ECO:0000256" key="5">
    <source>
        <dbReference type="ARBA" id="ARBA00022989"/>
    </source>
</evidence>
<dbReference type="InterPro" id="IPR011527">
    <property type="entry name" value="ABC1_TM_dom"/>
</dbReference>
<dbReference type="PANTHER" id="PTHR43394">
    <property type="entry name" value="ATP-DEPENDENT PERMEASE MDL1, MITOCHONDRIAL"/>
    <property type="match status" value="1"/>
</dbReference>
<dbReference type="InterPro" id="IPR039421">
    <property type="entry name" value="Type_1_exporter"/>
</dbReference>
<dbReference type="Gene3D" id="1.20.1560.10">
    <property type="entry name" value="ABC transporter type 1, transmembrane domain"/>
    <property type="match status" value="1"/>
</dbReference>
<feature type="transmembrane region" description="Helical" evidence="7">
    <location>
        <begin position="278"/>
        <end position="296"/>
    </location>
</feature>
<evidence type="ECO:0000256" key="7">
    <source>
        <dbReference type="SAM" id="Phobius"/>
    </source>
</evidence>
<feature type="transmembrane region" description="Helical" evidence="7">
    <location>
        <begin position="235"/>
        <end position="258"/>
    </location>
</feature>
<keyword evidence="3" id="KW-0547">Nucleotide-binding</keyword>
<dbReference type="GO" id="GO:0005524">
    <property type="term" value="F:ATP binding"/>
    <property type="evidence" value="ECO:0007669"/>
    <property type="project" value="UniProtKB-KW"/>
</dbReference>
<dbReference type="Pfam" id="PF00664">
    <property type="entry name" value="ABC_membrane"/>
    <property type="match status" value="1"/>
</dbReference>
<keyword evidence="4 10" id="KW-0067">ATP-binding</keyword>
<accession>A0ABW4ZX23</accession>
<comment type="caution">
    <text evidence="10">The sequence shown here is derived from an EMBL/GenBank/DDBJ whole genome shotgun (WGS) entry which is preliminary data.</text>
</comment>
<evidence type="ECO:0000256" key="3">
    <source>
        <dbReference type="ARBA" id="ARBA00022741"/>
    </source>
</evidence>
<dbReference type="InterPro" id="IPR003439">
    <property type="entry name" value="ABC_transporter-like_ATP-bd"/>
</dbReference>
<keyword evidence="11" id="KW-1185">Reference proteome</keyword>
<keyword evidence="5 7" id="KW-1133">Transmembrane helix</keyword>
<dbReference type="InterPro" id="IPR003593">
    <property type="entry name" value="AAA+_ATPase"/>
</dbReference>
<feature type="domain" description="ABC transmembrane type-1" evidence="9">
    <location>
        <begin position="16"/>
        <end position="298"/>
    </location>
</feature>
<evidence type="ECO:0000256" key="6">
    <source>
        <dbReference type="ARBA" id="ARBA00023136"/>
    </source>
</evidence>
<keyword evidence="6 7" id="KW-0472">Membrane</keyword>
<dbReference type="PANTHER" id="PTHR43394:SF1">
    <property type="entry name" value="ATP-BINDING CASSETTE SUB-FAMILY B MEMBER 10, MITOCHONDRIAL"/>
    <property type="match status" value="1"/>
</dbReference>
<organism evidence="10 11">
    <name type="scientific">Tumebacillus lipolyticus</name>
    <dbReference type="NCBI Taxonomy" id="1280370"/>
    <lineage>
        <taxon>Bacteria</taxon>
        <taxon>Bacillati</taxon>
        <taxon>Bacillota</taxon>
        <taxon>Bacilli</taxon>
        <taxon>Bacillales</taxon>
        <taxon>Alicyclobacillaceae</taxon>
        <taxon>Tumebacillus</taxon>
    </lineage>
</organism>
<protein>
    <submittedName>
        <fullName evidence="10">ABC transporter ATP-binding protein</fullName>
    </submittedName>
</protein>
<keyword evidence="2 7" id="KW-0812">Transmembrane</keyword>
<dbReference type="InterPro" id="IPR036640">
    <property type="entry name" value="ABC1_TM_sf"/>
</dbReference>
<dbReference type="PROSITE" id="PS50929">
    <property type="entry name" value="ABC_TM1F"/>
    <property type="match status" value="1"/>
</dbReference>